<proteinExistence type="predicted"/>
<reference evidence="1" key="1">
    <citation type="journal article" date="2014" name="Front. Microbiol.">
        <title>High frequency of phylogenetically diverse reductive dehalogenase-homologous genes in deep subseafloor sedimentary metagenomes.</title>
        <authorList>
            <person name="Kawai M."/>
            <person name="Futagami T."/>
            <person name="Toyoda A."/>
            <person name="Takaki Y."/>
            <person name="Nishi S."/>
            <person name="Hori S."/>
            <person name="Arai W."/>
            <person name="Tsubouchi T."/>
            <person name="Morono Y."/>
            <person name="Uchiyama I."/>
            <person name="Ito T."/>
            <person name="Fujiyama A."/>
            <person name="Inagaki F."/>
            <person name="Takami H."/>
        </authorList>
    </citation>
    <scope>NUCLEOTIDE SEQUENCE</scope>
    <source>
        <strain evidence="1">Expedition CK06-06</strain>
    </source>
</reference>
<protein>
    <submittedName>
        <fullName evidence="1">Uncharacterized protein</fullName>
    </submittedName>
</protein>
<feature type="non-terminal residue" evidence="1">
    <location>
        <position position="70"/>
    </location>
</feature>
<dbReference type="EMBL" id="BARU01028388">
    <property type="protein sequence ID" value="GAH70025.1"/>
    <property type="molecule type" value="Genomic_DNA"/>
</dbReference>
<organism evidence="1">
    <name type="scientific">marine sediment metagenome</name>
    <dbReference type="NCBI Taxonomy" id="412755"/>
    <lineage>
        <taxon>unclassified sequences</taxon>
        <taxon>metagenomes</taxon>
        <taxon>ecological metagenomes</taxon>
    </lineage>
</organism>
<evidence type="ECO:0000313" key="1">
    <source>
        <dbReference type="EMBL" id="GAH70025.1"/>
    </source>
</evidence>
<dbReference type="AlphaFoldDB" id="X1ILA9"/>
<sequence length="70" mass="8194">MKNSKDFNNNDSERSEDNTLEQVFILIKKGIQLVDLNRFIEGINYYKNAIKLMKNIGGFENEVEKVEKLL</sequence>
<gene>
    <name evidence="1" type="ORF">S03H2_45314</name>
</gene>
<comment type="caution">
    <text evidence="1">The sequence shown here is derived from an EMBL/GenBank/DDBJ whole genome shotgun (WGS) entry which is preliminary data.</text>
</comment>
<name>X1ILA9_9ZZZZ</name>
<accession>X1ILA9</accession>